<feature type="domain" description="Aminotransferase class I/classII large" evidence="10">
    <location>
        <begin position="26"/>
        <end position="347"/>
    </location>
</feature>
<dbReference type="SUPFAM" id="SSF53383">
    <property type="entry name" value="PLP-dependent transferases"/>
    <property type="match status" value="1"/>
</dbReference>
<evidence type="ECO:0000256" key="9">
    <source>
        <dbReference type="HAMAP-Rule" id="MF_01023"/>
    </source>
</evidence>
<dbReference type="InterPro" id="IPR015421">
    <property type="entry name" value="PyrdxlP-dep_Trfase_major"/>
</dbReference>
<proteinExistence type="inferred from homology"/>
<keyword evidence="7 9" id="KW-0368">Histidine biosynthesis</keyword>
<keyword evidence="12" id="KW-1185">Reference proteome</keyword>
<evidence type="ECO:0000256" key="4">
    <source>
        <dbReference type="ARBA" id="ARBA00022576"/>
    </source>
</evidence>
<organism evidence="11 12">
    <name type="scientific">Paenibacillus eucommiae</name>
    <dbReference type="NCBI Taxonomy" id="1355755"/>
    <lineage>
        <taxon>Bacteria</taxon>
        <taxon>Bacillati</taxon>
        <taxon>Bacillota</taxon>
        <taxon>Bacilli</taxon>
        <taxon>Bacillales</taxon>
        <taxon>Paenibacillaceae</taxon>
        <taxon>Paenibacillus</taxon>
    </lineage>
</organism>
<dbReference type="InterPro" id="IPR015422">
    <property type="entry name" value="PyrdxlP-dep_Trfase_small"/>
</dbReference>
<dbReference type="HAMAP" id="MF_01023">
    <property type="entry name" value="HisC_aminotrans_2"/>
    <property type="match status" value="1"/>
</dbReference>
<comment type="catalytic activity">
    <reaction evidence="8 9">
        <text>L-histidinol phosphate + 2-oxoglutarate = 3-(imidazol-4-yl)-2-oxopropyl phosphate + L-glutamate</text>
        <dbReference type="Rhea" id="RHEA:23744"/>
        <dbReference type="ChEBI" id="CHEBI:16810"/>
        <dbReference type="ChEBI" id="CHEBI:29985"/>
        <dbReference type="ChEBI" id="CHEBI:57766"/>
        <dbReference type="ChEBI" id="CHEBI:57980"/>
        <dbReference type="EC" id="2.6.1.9"/>
    </reaction>
</comment>
<dbReference type="GO" id="GO:0004400">
    <property type="term" value="F:histidinol-phosphate transaminase activity"/>
    <property type="evidence" value="ECO:0007669"/>
    <property type="project" value="UniProtKB-EC"/>
</dbReference>
<gene>
    <name evidence="9" type="primary">hisC</name>
    <name evidence="11" type="ORF">J2Z66_008026</name>
</gene>
<keyword evidence="5 9" id="KW-0808">Transferase</keyword>
<dbReference type="RefSeq" id="WP_209978740.1">
    <property type="nucleotide sequence ID" value="NZ_JAGGLB010000048.1"/>
</dbReference>
<evidence type="ECO:0000256" key="8">
    <source>
        <dbReference type="ARBA" id="ARBA00047481"/>
    </source>
</evidence>
<dbReference type="Proteomes" id="UP001519287">
    <property type="component" value="Unassembled WGS sequence"/>
</dbReference>
<dbReference type="EMBL" id="JAGGLB010000048">
    <property type="protein sequence ID" value="MBP1996380.1"/>
    <property type="molecule type" value="Genomic_DNA"/>
</dbReference>
<dbReference type="InterPro" id="IPR015424">
    <property type="entry name" value="PyrdxlP-dep_Trfase"/>
</dbReference>
<evidence type="ECO:0000256" key="3">
    <source>
        <dbReference type="ARBA" id="ARBA00011738"/>
    </source>
</evidence>
<dbReference type="InterPro" id="IPR050106">
    <property type="entry name" value="HistidinolP_aminotransfase"/>
</dbReference>
<keyword evidence="4 9" id="KW-0032">Aminotransferase</keyword>
<evidence type="ECO:0000256" key="6">
    <source>
        <dbReference type="ARBA" id="ARBA00022898"/>
    </source>
</evidence>
<accession>A0ABS4J964</accession>
<dbReference type="InterPro" id="IPR004839">
    <property type="entry name" value="Aminotransferase_I/II_large"/>
</dbReference>
<comment type="subunit">
    <text evidence="3 9">Homodimer.</text>
</comment>
<protein>
    <recommendedName>
        <fullName evidence="9">Histidinol-phosphate aminotransferase</fullName>
        <ecNumber evidence="9">2.6.1.9</ecNumber>
    </recommendedName>
    <alternativeName>
        <fullName evidence="9">Imidazole acetol-phosphate transaminase</fullName>
    </alternativeName>
</protein>
<sequence length="355" mass="39617">MTFILPHIEQLSTYVLGEHPPDGSSVLKLNQNESPYPPAQLVLETLRTIGEESIRRYPDTACGELRAALSHRHNVKEEQVFCGNGSSEIISLIIKVFVGPGRCIAIPDPSFSLYHSVAASYQAASIRIPLRDDYTIDTDLLIRSEADVLVLVNPNAPTGRLLPLVEVEQIVSQFRGLVVIDEAYMDFATPGSSALPLAQRYENVLILRTFSKAYALCGARVGYCIARKQLISALEKGKDIYNINAISQRLAEAALRAQTYTDRTIAATKLTRDAFSAELEQLEFEVLPSHTNFVLCTPPSGPEKYTARELYQELIKRNIYVRHFEHPRLSDKLRISIGTDEEMRLVTTALSELLN</sequence>
<evidence type="ECO:0000256" key="1">
    <source>
        <dbReference type="ARBA" id="ARBA00001933"/>
    </source>
</evidence>
<dbReference type="PANTHER" id="PTHR43643">
    <property type="entry name" value="HISTIDINOL-PHOSPHATE AMINOTRANSFERASE 2"/>
    <property type="match status" value="1"/>
</dbReference>
<comment type="pathway">
    <text evidence="2 9">Amino-acid biosynthesis; L-histidine biosynthesis; L-histidine from 5-phospho-alpha-D-ribose 1-diphosphate: step 7/9.</text>
</comment>
<dbReference type="Gene3D" id="3.90.1150.10">
    <property type="entry name" value="Aspartate Aminotransferase, domain 1"/>
    <property type="match status" value="1"/>
</dbReference>
<dbReference type="EC" id="2.6.1.9" evidence="9"/>
<keyword evidence="6 9" id="KW-0663">Pyridoxal phosphate</keyword>
<dbReference type="PROSITE" id="PS00599">
    <property type="entry name" value="AA_TRANSFER_CLASS_2"/>
    <property type="match status" value="1"/>
</dbReference>
<reference evidence="11 12" key="1">
    <citation type="submission" date="2021-03" db="EMBL/GenBank/DDBJ databases">
        <title>Genomic Encyclopedia of Type Strains, Phase IV (KMG-IV): sequencing the most valuable type-strain genomes for metagenomic binning, comparative biology and taxonomic classification.</title>
        <authorList>
            <person name="Goeker M."/>
        </authorList>
    </citation>
    <scope>NUCLEOTIDE SEQUENCE [LARGE SCALE GENOMIC DNA]</scope>
    <source>
        <strain evidence="11 12">DSM 26048</strain>
    </source>
</reference>
<evidence type="ECO:0000256" key="5">
    <source>
        <dbReference type="ARBA" id="ARBA00022679"/>
    </source>
</evidence>
<evidence type="ECO:0000256" key="2">
    <source>
        <dbReference type="ARBA" id="ARBA00005011"/>
    </source>
</evidence>
<evidence type="ECO:0000313" key="12">
    <source>
        <dbReference type="Proteomes" id="UP001519287"/>
    </source>
</evidence>
<comment type="cofactor">
    <cofactor evidence="1 9">
        <name>pyridoxal 5'-phosphate</name>
        <dbReference type="ChEBI" id="CHEBI:597326"/>
    </cofactor>
</comment>
<evidence type="ECO:0000313" key="11">
    <source>
        <dbReference type="EMBL" id="MBP1996380.1"/>
    </source>
</evidence>
<dbReference type="CDD" id="cd00609">
    <property type="entry name" value="AAT_like"/>
    <property type="match status" value="1"/>
</dbReference>
<dbReference type="Gene3D" id="3.40.640.10">
    <property type="entry name" value="Type I PLP-dependent aspartate aminotransferase-like (Major domain)"/>
    <property type="match status" value="1"/>
</dbReference>
<dbReference type="NCBIfam" id="TIGR01141">
    <property type="entry name" value="hisC"/>
    <property type="match status" value="1"/>
</dbReference>
<evidence type="ECO:0000256" key="7">
    <source>
        <dbReference type="ARBA" id="ARBA00023102"/>
    </source>
</evidence>
<dbReference type="PANTHER" id="PTHR43643:SF3">
    <property type="entry name" value="HISTIDINOL-PHOSPHATE AMINOTRANSFERASE"/>
    <property type="match status" value="1"/>
</dbReference>
<feature type="modified residue" description="N6-(pyridoxal phosphate)lysine" evidence="9">
    <location>
        <position position="212"/>
    </location>
</feature>
<dbReference type="Pfam" id="PF00155">
    <property type="entry name" value="Aminotran_1_2"/>
    <property type="match status" value="1"/>
</dbReference>
<comment type="caution">
    <text evidence="11">The sequence shown here is derived from an EMBL/GenBank/DDBJ whole genome shotgun (WGS) entry which is preliminary data.</text>
</comment>
<dbReference type="InterPro" id="IPR001917">
    <property type="entry name" value="Aminotrans_II_pyridoxalP_BS"/>
</dbReference>
<keyword evidence="9" id="KW-0028">Amino-acid biosynthesis</keyword>
<name>A0ABS4J964_9BACL</name>
<dbReference type="InterPro" id="IPR005861">
    <property type="entry name" value="HisP_aminotrans"/>
</dbReference>
<evidence type="ECO:0000259" key="10">
    <source>
        <dbReference type="Pfam" id="PF00155"/>
    </source>
</evidence>
<comment type="similarity">
    <text evidence="9">Belongs to the class-II pyridoxal-phosphate-dependent aminotransferase family. Histidinol-phosphate aminotransferase subfamily.</text>
</comment>